<dbReference type="EMBL" id="VDCV01000018">
    <property type="protein sequence ID" value="KAB5513722.1"/>
    <property type="molecule type" value="Genomic_DNA"/>
</dbReference>
<feature type="repeat" description="PPR" evidence="2">
    <location>
        <begin position="404"/>
        <end position="438"/>
    </location>
</feature>
<evidence type="ECO:0000256" key="1">
    <source>
        <dbReference type="ARBA" id="ARBA00022737"/>
    </source>
</evidence>
<dbReference type="Pfam" id="PF01535">
    <property type="entry name" value="PPR"/>
    <property type="match status" value="1"/>
</dbReference>
<dbReference type="InterPro" id="IPR011990">
    <property type="entry name" value="TPR-like_helical_dom_sf"/>
</dbReference>
<name>A0A5N5J4V5_9ROSI</name>
<dbReference type="InterPro" id="IPR051222">
    <property type="entry name" value="PPR/CCM1_RNA-binding"/>
</dbReference>
<reference evidence="4" key="1">
    <citation type="journal article" date="2019" name="Gigascience">
        <title>De novo genome assembly of the endangered Acer yangbiense, a plant species with extremely small populations endemic to Yunnan Province, China.</title>
        <authorList>
            <person name="Yang J."/>
            <person name="Wariss H.M."/>
            <person name="Tao L."/>
            <person name="Zhang R."/>
            <person name="Yun Q."/>
            <person name="Hollingsworth P."/>
            <person name="Dao Z."/>
            <person name="Luo G."/>
            <person name="Guo H."/>
            <person name="Ma Y."/>
            <person name="Sun W."/>
        </authorList>
    </citation>
    <scope>NUCLEOTIDE SEQUENCE [LARGE SCALE GENOMIC DNA]</scope>
    <source>
        <strain evidence="4">cv. br00</strain>
    </source>
</reference>
<keyword evidence="1" id="KW-0677">Repeat</keyword>
<feature type="repeat" description="PPR" evidence="2">
    <location>
        <begin position="439"/>
        <end position="473"/>
    </location>
</feature>
<feature type="repeat" description="PPR" evidence="2">
    <location>
        <begin position="474"/>
        <end position="508"/>
    </location>
</feature>
<feature type="repeat" description="PPR" evidence="2">
    <location>
        <begin position="299"/>
        <end position="333"/>
    </location>
</feature>
<evidence type="ECO:0000313" key="4">
    <source>
        <dbReference type="Proteomes" id="UP000326939"/>
    </source>
</evidence>
<accession>A0A5N5J4V5</accession>
<feature type="repeat" description="PPR" evidence="2">
    <location>
        <begin position="369"/>
        <end position="403"/>
    </location>
</feature>
<dbReference type="PROSITE" id="PS51375">
    <property type="entry name" value="PPR"/>
    <property type="match status" value="10"/>
</dbReference>
<feature type="repeat" description="PPR" evidence="2">
    <location>
        <begin position="227"/>
        <end position="261"/>
    </location>
</feature>
<sequence>MALCISCGESSTTTVSAQFLLLRFFEKTIESFKHNVANLFCGILSCEPVLDPDLRRTRGQGMDVVVGDEFSNNKQFDGGGGDPLVFNVLDSMLKGSLDRLKSMRDDISLVKKGITGCALDANCAGNEAIIKDLCLGGKLGPALWLRSKMIQKGFVPDVLTHNYMVNGLCNMRKLEKADWLIREMLDKGPSPNCATYNTFIKGYCLLDNVDKALHLFSSMANSGTKPNRVTFNTLLHALCKKDLLTEGKKLLGKILDDDKKAASNVITSTILMDGSIKSGDMVEALGIWDSMLEESTPMDVISYNVVIHGFCLARDMKLAYSYSCQMLKRGLLPDVFTYNTLVSSLCKSGRLDEACYIHDVMLRMGVAPDEVSYKLIIQGLCVCRDVDKANGYLNCMLEKSLIPEPLVWNLIIDGYGRCGDIGNAFAIRDRMLSFGVVPNVFTCNALIHAQVKIGNILYACFLKKEMLLKGLFPDVVTYNLLIGAVSNAGHIHYALQLYDEMLRGGCNPDMITYTELIRGYCVKYNFKEAEELLAKLLKSGLLIDHVPFQILTKQYYKMKEPERAFQLYWKWLTGNKRLSSREIRSPARTVQNYYLAYDFSRGVWWRLSRSPSGTLGSTDGYQLAALIIKEINLAFTICVGGLNKSRLKHPDWVYRGNDKHNVAALQFKQRQLGYLHDICIFADPTNSELWLPIGAFLKLTESWHQNNAMLICRLK</sequence>
<dbReference type="SUPFAM" id="SSF81901">
    <property type="entry name" value="HCP-like"/>
    <property type="match status" value="1"/>
</dbReference>
<keyword evidence="4" id="KW-1185">Reference proteome</keyword>
<dbReference type="NCBIfam" id="TIGR00756">
    <property type="entry name" value="PPR"/>
    <property type="match status" value="7"/>
</dbReference>
<feature type="repeat" description="PPR" evidence="2">
    <location>
        <begin position="509"/>
        <end position="543"/>
    </location>
</feature>
<proteinExistence type="predicted"/>
<dbReference type="Pfam" id="PF13041">
    <property type="entry name" value="PPR_2"/>
    <property type="match status" value="5"/>
</dbReference>
<protein>
    <submittedName>
        <fullName evidence="3">Uncharacterized protein</fullName>
    </submittedName>
</protein>
<dbReference type="AlphaFoldDB" id="A0A5N5J4V5"/>
<dbReference type="PANTHER" id="PTHR47942">
    <property type="entry name" value="TETRATRICOPEPTIDE REPEAT (TPR)-LIKE SUPERFAMILY PROTEIN-RELATED"/>
    <property type="match status" value="1"/>
</dbReference>
<gene>
    <name evidence="3" type="ORF">DKX38_027628</name>
</gene>
<comment type="caution">
    <text evidence="3">The sequence shown here is derived from an EMBL/GenBank/DDBJ whole genome shotgun (WGS) entry which is preliminary data.</text>
</comment>
<dbReference type="InterPro" id="IPR002885">
    <property type="entry name" value="PPR_rpt"/>
</dbReference>
<evidence type="ECO:0000313" key="3">
    <source>
        <dbReference type="EMBL" id="KAB5513722.1"/>
    </source>
</evidence>
<feature type="repeat" description="PPR" evidence="2">
    <location>
        <begin position="192"/>
        <end position="226"/>
    </location>
</feature>
<evidence type="ECO:0000256" key="2">
    <source>
        <dbReference type="PROSITE-ProRule" id="PRU00708"/>
    </source>
</evidence>
<feature type="repeat" description="PPR" evidence="2">
    <location>
        <begin position="334"/>
        <end position="368"/>
    </location>
</feature>
<dbReference type="PANTHER" id="PTHR47942:SF16">
    <property type="entry name" value="PENTATRICOPEPTIDE REPEAT DOMAIN CONTAINING PROTEIN-RELATED"/>
    <property type="match status" value="1"/>
</dbReference>
<organism evidence="3 4">
    <name type="scientific">Salix brachista</name>
    <dbReference type="NCBI Taxonomy" id="2182728"/>
    <lineage>
        <taxon>Eukaryota</taxon>
        <taxon>Viridiplantae</taxon>
        <taxon>Streptophyta</taxon>
        <taxon>Embryophyta</taxon>
        <taxon>Tracheophyta</taxon>
        <taxon>Spermatophyta</taxon>
        <taxon>Magnoliopsida</taxon>
        <taxon>eudicotyledons</taxon>
        <taxon>Gunneridae</taxon>
        <taxon>Pentapetalae</taxon>
        <taxon>rosids</taxon>
        <taxon>fabids</taxon>
        <taxon>Malpighiales</taxon>
        <taxon>Salicaceae</taxon>
        <taxon>Saliceae</taxon>
        <taxon>Salix</taxon>
    </lineage>
</organism>
<dbReference type="Proteomes" id="UP000326939">
    <property type="component" value="Chromosome 18"/>
</dbReference>
<dbReference type="Gene3D" id="1.25.40.10">
    <property type="entry name" value="Tetratricopeptide repeat domain"/>
    <property type="match status" value="4"/>
</dbReference>
<feature type="repeat" description="PPR" evidence="2">
    <location>
        <begin position="157"/>
        <end position="191"/>
    </location>
</feature>